<dbReference type="PANTHER" id="PTHR47976">
    <property type="entry name" value="G-TYPE LECTIN S-RECEPTOR-LIKE SERINE/THREONINE-PROTEIN KINASE SD2-5"/>
    <property type="match status" value="1"/>
</dbReference>
<keyword evidence="1" id="KW-0732">Signal</keyword>
<evidence type="ECO:0000313" key="4">
    <source>
        <dbReference type="Proteomes" id="UP000467840"/>
    </source>
</evidence>
<keyword evidence="2" id="KW-0812">Transmembrane</keyword>
<gene>
    <name evidence="3" type="ORF">GH714_011898</name>
</gene>
<dbReference type="Gene3D" id="1.10.510.10">
    <property type="entry name" value="Transferase(Phosphotransferase) domain 1"/>
    <property type="match status" value="1"/>
</dbReference>
<dbReference type="Proteomes" id="UP000467840">
    <property type="component" value="Chromosome 16"/>
</dbReference>
<comment type="caution">
    <text evidence="3">The sequence shown here is derived from an EMBL/GenBank/DDBJ whole genome shotgun (WGS) entry which is preliminary data.</text>
</comment>
<dbReference type="InterPro" id="IPR051343">
    <property type="entry name" value="G-type_lectin_kinases/EP1-like"/>
</dbReference>
<proteinExistence type="predicted"/>
<name>A0A6A6LNE4_HEVBR</name>
<evidence type="ECO:0000256" key="1">
    <source>
        <dbReference type="ARBA" id="ARBA00022729"/>
    </source>
</evidence>
<keyword evidence="4" id="KW-1185">Reference proteome</keyword>
<dbReference type="PANTHER" id="PTHR47976:SF30">
    <property type="entry name" value="RECEPTOR-LIKE SERINE_THREONINE-PROTEIN KINASE"/>
    <property type="match status" value="1"/>
</dbReference>
<keyword evidence="2" id="KW-0472">Membrane</keyword>
<feature type="transmembrane region" description="Helical" evidence="2">
    <location>
        <begin position="12"/>
        <end position="30"/>
    </location>
</feature>
<protein>
    <recommendedName>
        <fullName evidence="5">Serine-threonine/tyrosine-protein kinase catalytic domain-containing protein</fullName>
    </recommendedName>
</protein>
<keyword evidence="2" id="KW-1133">Transmembrane helix</keyword>
<evidence type="ECO:0008006" key="5">
    <source>
        <dbReference type="Google" id="ProtNLM"/>
    </source>
</evidence>
<evidence type="ECO:0000256" key="2">
    <source>
        <dbReference type="SAM" id="Phobius"/>
    </source>
</evidence>
<sequence>MFFVAGPTASIMVGAFIIVGRVTGFCYVALRNKRDEEECMEDNFLSGMPMRFTYQELRVATGDFQKKLVMEAVCGMKNLDWSQPEECVHLLPIFMRKVEEDQLVDMVDGRNQDMQLDYSEALQVMKAAIWCLQSDYRRRPSMSDVVKALEGNLDVEADLDYTMQNPTTVAATR</sequence>
<reference evidence="3 4" key="1">
    <citation type="journal article" date="2020" name="Mol. Plant">
        <title>The Chromosome-Based Rubber Tree Genome Provides New Insights into Spurge Genome Evolution and Rubber Biosynthesis.</title>
        <authorList>
            <person name="Liu J."/>
            <person name="Shi C."/>
            <person name="Shi C.C."/>
            <person name="Li W."/>
            <person name="Zhang Q.J."/>
            <person name="Zhang Y."/>
            <person name="Li K."/>
            <person name="Lu H.F."/>
            <person name="Shi C."/>
            <person name="Zhu S.T."/>
            <person name="Xiao Z.Y."/>
            <person name="Nan H."/>
            <person name="Yue Y."/>
            <person name="Zhu X.G."/>
            <person name="Wu Y."/>
            <person name="Hong X.N."/>
            <person name="Fan G.Y."/>
            <person name="Tong Y."/>
            <person name="Zhang D."/>
            <person name="Mao C.L."/>
            <person name="Liu Y.L."/>
            <person name="Hao S.J."/>
            <person name="Liu W.Q."/>
            <person name="Lv M.Q."/>
            <person name="Zhang H.B."/>
            <person name="Liu Y."/>
            <person name="Hu-Tang G.R."/>
            <person name="Wang J.P."/>
            <person name="Wang J.H."/>
            <person name="Sun Y.H."/>
            <person name="Ni S.B."/>
            <person name="Chen W.B."/>
            <person name="Zhang X.C."/>
            <person name="Jiao Y.N."/>
            <person name="Eichler E.E."/>
            <person name="Li G.H."/>
            <person name="Liu X."/>
            <person name="Gao L.Z."/>
        </authorList>
    </citation>
    <scope>NUCLEOTIDE SEQUENCE [LARGE SCALE GENOMIC DNA]</scope>
    <source>
        <strain evidence="4">cv. GT1</strain>
        <tissue evidence="3">Leaf</tissue>
    </source>
</reference>
<dbReference type="EMBL" id="JAAGAX010000009">
    <property type="protein sequence ID" value="KAF2302960.1"/>
    <property type="molecule type" value="Genomic_DNA"/>
</dbReference>
<dbReference type="AlphaFoldDB" id="A0A6A6LNE4"/>
<evidence type="ECO:0000313" key="3">
    <source>
        <dbReference type="EMBL" id="KAF2302960.1"/>
    </source>
</evidence>
<organism evidence="3 4">
    <name type="scientific">Hevea brasiliensis</name>
    <name type="common">Para rubber tree</name>
    <name type="synonym">Siphonia brasiliensis</name>
    <dbReference type="NCBI Taxonomy" id="3981"/>
    <lineage>
        <taxon>Eukaryota</taxon>
        <taxon>Viridiplantae</taxon>
        <taxon>Streptophyta</taxon>
        <taxon>Embryophyta</taxon>
        <taxon>Tracheophyta</taxon>
        <taxon>Spermatophyta</taxon>
        <taxon>Magnoliopsida</taxon>
        <taxon>eudicotyledons</taxon>
        <taxon>Gunneridae</taxon>
        <taxon>Pentapetalae</taxon>
        <taxon>rosids</taxon>
        <taxon>fabids</taxon>
        <taxon>Malpighiales</taxon>
        <taxon>Euphorbiaceae</taxon>
        <taxon>Crotonoideae</taxon>
        <taxon>Micrandreae</taxon>
        <taxon>Hevea</taxon>
    </lineage>
</organism>
<accession>A0A6A6LNE4</accession>